<feature type="transmembrane region" description="Helical" evidence="1">
    <location>
        <begin position="157"/>
        <end position="177"/>
    </location>
</feature>
<dbReference type="KEGG" id="bpro:PMF13cell1_04308"/>
<dbReference type="RefSeq" id="WP_130182061.1">
    <property type="nucleotide sequence ID" value="NZ_CP035945.1"/>
</dbReference>
<keyword evidence="1" id="KW-1133">Transmembrane helix</keyword>
<dbReference type="Pfam" id="PF04892">
    <property type="entry name" value="VanZ"/>
    <property type="match status" value="1"/>
</dbReference>
<feature type="transmembrane region" description="Helical" evidence="1">
    <location>
        <begin position="125"/>
        <end position="145"/>
    </location>
</feature>
<dbReference type="PANTHER" id="PTHR36834">
    <property type="entry name" value="MEMBRANE PROTEIN-RELATED"/>
    <property type="match status" value="1"/>
</dbReference>
<name>A0A4P6M2U0_9FIRM</name>
<evidence type="ECO:0000313" key="4">
    <source>
        <dbReference type="Proteomes" id="UP000289794"/>
    </source>
</evidence>
<reference evidence="3 4" key="1">
    <citation type="submission" date="2019-01" db="EMBL/GenBank/DDBJ databases">
        <title>PMF-metabolizing Aryl O-demethylase.</title>
        <authorList>
            <person name="Kim M."/>
        </authorList>
    </citation>
    <scope>NUCLEOTIDE SEQUENCE [LARGE SCALE GENOMIC DNA]</scope>
    <source>
        <strain evidence="3 4">PMF1</strain>
    </source>
</reference>
<dbReference type="InterPro" id="IPR053150">
    <property type="entry name" value="Teicoplanin_resist-assoc"/>
</dbReference>
<dbReference type="Proteomes" id="UP000289794">
    <property type="component" value="Chromosome"/>
</dbReference>
<feature type="transmembrane region" description="Helical" evidence="1">
    <location>
        <begin position="99"/>
        <end position="118"/>
    </location>
</feature>
<gene>
    <name evidence="3" type="ORF">PMF13cell1_04308</name>
</gene>
<evidence type="ECO:0000313" key="3">
    <source>
        <dbReference type="EMBL" id="QBE98742.1"/>
    </source>
</evidence>
<keyword evidence="1" id="KW-0812">Transmembrane</keyword>
<proteinExistence type="predicted"/>
<keyword evidence="1" id="KW-0472">Membrane</keyword>
<accession>A0A4P6M2U0</accession>
<feature type="transmembrane region" description="Helical" evidence="1">
    <location>
        <begin position="53"/>
        <end position="73"/>
    </location>
</feature>
<evidence type="ECO:0000256" key="1">
    <source>
        <dbReference type="SAM" id="Phobius"/>
    </source>
</evidence>
<dbReference type="InterPro" id="IPR006976">
    <property type="entry name" value="VanZ-like"/>
</dbReference>
<feature type="transmembrane region" description="Helical" evidence="1">
    <location>
        <begin position="22"/>
        <end position="41"/>
    </location>
</feature>
<dbReference type="AlphaFoldDB" id="A0A4P6M2U0"/>
<evidence type="ECO:0000259" key="2">
    <source>
        <dbReference type="Pfam" id="PF04892"/>
    </source>
</evidence>
<protein>
    <recommendedName>
        <fullName evidence="2">VanZ-like domain-containing protein</fullName>
    </recommendedName>
</protein>
<dbReference type="EMBL" id="CP035945">
    <property type="protein sequence ID" value="QBE98742.1"/>
    <property type="molecule type" value="Genomic_DNA"/>
</dbReference>
<organism evidence="3 4">
    <name type="scientific">Blautia producta</name>
    <dbReference type="NCBI Taxonomy" id="33035"/>
    <lineage>
        <taxon>Bacteria</taxon>
        <taxon>Bacillati</taxon>
        <taxon>Bacillota</taxon>
        <taxon>Clostridia</taxon>
        <taxon>Lachnospirales</taxon>
        <taxon>Lachnospiraceae</taxon>
        <taxon>Blautia</taxon>
    </lineage>
</organism>
<sequence length="186" mass="20352">MGQYAEQLIRYVIQDVADVGKYFFAGLAVFLAAGIFSALAVKVRGENGKQIKGCLGTAVMAGYLCMLLFITFLSREPGSRGGIDWIPLSTLGSGPRGDAFVLENVLLFIPFGVLLPAVSVKMRRFGRTFGAGCILSLFIECFQFITKRGYAQTDDVITNALGTALGYLCFRIFFHFFTKKAVENGR</sequence>
<dbReference type="PANTHER" id="PTHR36834:SF1">
    <property type="entry name" value="INTEGRAL MEMBRANE PROTEIN"/>
    <property type="match status" value="1"/>
</dbReference>
<feature type="domain" description="VanZ-like" evidence="2">
    <location>
        <begin position="62"/>
        <end position="173"/>
    </location>
</feature>